<dbReference type="AlphaFoldDB" id="A0A183V8G3"/>
<gene>
    <name evidence="3" type="ORF">TCNE_LOCUS17033</name>
</gene>
<proteinExistence type="predicted"/>
<dbReference type="Proteomes" id="UP000050794">
    <property type="component" value="Unassembled WGS sequence"/>
</dbReference>
<name>A0A183V8G3_TOXCA</name>
<feature type="region of interest" description="Disordered" evidence="1">
    <location>
        <begin position="112"/>
        <end position="135"/>
    </location>
</feature>
<evidence type="ECO:0000256" key="1">
    <source>
        <dbReference type="SAM" id="MobiDB-lite"/>
    </source>
</evidence>
<keyword evidence="4" id="KW-1185">Reference proteome</keyword>
<evidence type="ECO:0000313" key="4">
    <source>
        <dbReference type="Proteomes" id="UP000050794"/>
    </source>
</evidence>
<feature type="domain" description="SERTA" evidence="2">
    <location>
        <begin position="151"/>
        <end position="199"/>
    </location>
</feature>
<sequence>MEAERAKPILLRRSARVCQCWGFCAAQRGELLGLRMMGVWSVAPQSGLRRTSAAQRLRRTNGCGDAEESTGEFVQTALSFGGCSIWFCCFRRIRPAVHRHRSCGQTRLDELGTEMESEDDDCSESSSVTSDGASSFDSSSVCSIANELDRLNERRREMLQLSISKIQTMNASNVAVSLRKSLLIYNTMKSLQRDLEENGEDVYGSLIEGSEVSPDENLMNEETGRGQQDEWDCERTQSCTLSSRRERDNYYWTWNDDDLPFDSRNDAIQDLEMCGDILNNNSINSKKNTVSIRNTNGTTGAVSGSFWSSNTNSTQSPFIDDYLGMWGACEDDDYNPLNNCNLTQSEILHMFGPPSQHIINNQLVSQA</sequence>
<dbReference type="WBParaSite" id="TCNE_0001703401-mRNA-1">
    <property type="protein sequence ID" value="TCNE_0001703401-mRNA-1"/>
    <property type="gene ID" value="TCNE_0001703401"/>
</dbReference>
<dbReference type="PROSITE" id="PS51053">
    <property type="entry name" value="SERTA"/>
    <property type="match status" value="1"/>
</dbReference>
<evidence type="ECO:0000313" key="3">
    <source>
        <dbReference type="EMBL" id="VDM48354.1"/>
    </source>
</evidence>
<reference evidence="3 4" key="2">
    <citation type="submission" date="2018-11" db="EMBL/GenBank/DDBJ databases">
        <authorList>
            <consortium name="Pathogen Informatics"/>
        </authorList>
    </citation>
    <scope>NUCLEOTIDE SEQUENCE [LARGE SCALE GENOMIC DNA]</scope>
</reference>
<dbReference type="EMBL" id="UYWY01024094">
    <property type="protein sequence ID" value="VDM48354.1"/>
    <property type="molecule type" value="Genomic_DNA"/>
</dbReference>
<evidence type="ECO:0000313" key="5">
    <source>
        <dbReference type="WBParaSite" id="TCNE_0001703401-mRNA-1"/>
    </source>
</evidence>
<dbReference type="InterPro" id="IPR009263">
    <property type="entry name" value="SERTA_dom"/>
</dbReference>
<evidence type="ECO:0000259" key="2">
    <source>
        <dbReference type="PROSITE" id="PS51053"/>
    </source>
</evidence>
<feature type="compositionally biased region" description="Acidic residues" evidence="1">
    <location>
        <begin position="112"/>
        <end position="123"/>
    </location>
</feature>
<organism evidence="4 5">
    <name type="scientific">Toxocara canis</name>
    <name type="common">Canine roundworm</name>
    <dbReference type="NCBI Taxonomy" id="6265"/>
    <lineage>
        <taxon>Eukaryota</taxon>
        <taxon>Metazoa</taxon>
        <taxon>Ecdysozoa</taxon>
        <taxon>Nematoda</taxon>
        <taxon>Chromadorea</taxon>
        <taxon>Rhabditida</taxon>
        <taxon>Spirurina</taxon>
        <taxon>Ascaridomorpha</taxon>
        <taxon>Ascaridoidea</taxon>
        <taxon>Toxocaridae</taxon>
        <taxon>Toxocara</taxon>
    </lineage>
</organism>
<feature type="compositionally biased region" description="Low complexity" evidence="1">
    <location>
        <begin position="124"/>
        <end position="135"/>
    </location>
</feature>
<protein>
    <submittedName>
        <fullName evidence="5">SERTA domain-containing protein</fullName>
    </submittedName>
</protein>
<reference evidence="5" key="1">
    <citation type="submission" date="2016-06" db="UniProtKB">
        <authorList>
            <consortium name="WormBaseParasite"/>
        </authorList>
    </citation>
    <scope>IDENTIFICATION</scope>
</reference>
<accession>A0A183V8G3</accession>